<proteinExistence type="predicted"/>
<comment type="caution">
    <text evidence="1">The sequence shown here is derived from an EMBL/GenBank/DDBJ whole genome shotgun (WGS) entry which is preliminary data.</text>
</comment>
<dbReference type="AlphaFoldDB" id="A0A0F9HGI3"/>
<sequence>NCNPPAIETLTTPMKTIFGWIFNKLELKKSPDALKTNRAVELAIIQML</sequence>
<accession>A0A0F9HGI3</accession>
<organism evidence="1">
    <name type="scientific">marine sediment metagenome</name>
    <dbReference type="NCBI Taxonomy" id="412755"/>
    <lineage>
        <taxon>unclassified sequences</taxon>
        <taxon>metagenomes</taxon>
        <taxon>ecological metagenomes</taxon>
    </lineage>
</organism>
<protein>
    <submittedName>
        <fullName evidence="1">Uncharacterized protein</fullName>
    </submittedName>
</protein>
<evidence type="ECO:0000313" key="1">
    <source>
        <dbReference type="EMBL" id="KKM14531.1"/>
    </source>
</evidence>
<dbReference type="EMBL" id="LAZR01015125">
    <property type="protein sequence ID" value="KKM14531.1"/>
    <property type="molecule type" value="Genomic_DNA"/>
</dbReference>
<name>A0A0F9HGI3_9ZZZZ</name>
<gene>
    <name evidence="1" type="ORF">LCGC14_1705210</name>
</gene>
<reference evidence="1" key="1">
    <citation type="journal article" date="2015" name="Nature">
        <title>Complex archaea that bridge the gap between prokaryotes and eukaryotes.</title>
        <authorList>
            <person name="Spang A."/>
            <person name="Saw J.H."/>
            <person name="Jorgensen S.L."/>
            <person name="Zaremba-Niedzwiedzka K."/>
            <person name="Martijn J."/>
            <person name="Lind A.E."/>
            <person name="van Eijk R."/>
            <person name="Schleper C."/>
            <person name="Guy L."/>
            <person name="Ettema T.J."/>
        </authorList>
    </citation>
    <scope>NUCLEOTIDE SEQUENCE</scope>
</reference>
<feature type="non-terminal residue" evidence="1">
    <location>
        <position position="1"/>
    </location>
</feature>